<sequence>MRILTVLLAWIITLLLVTSNLALAAPYPTRYLTLIVPVPVGGAGDFVGRLVAERLSNALGERVIVDNRGGASGTIAAMAVARAAPDGYTLLLSSSTTHATAPAAFKALPYDPIKDFTHFGLIATAPAVLSINAALPPKSLVELVDYAKRNPDQLNYGSSGVGAPGQFWGEMFKTASKVRMVHVPYKGTAPAMLDLVSGQIHVILDGLPSQLSNIQAGTIRPLAAMSTARLPMLPDVPTMAEAGYPTVLGGLWFGLSGPAGLPKDVVDRLSTELAKINADPTFQDKLQLFGIISTPLRNDDYVKFIQGEISRYGKIALETDISIN</sequence>
<dbReference type="Gene3D" id="3.40.190.10">
    <property type="entry name" value="Periplasmic binding protein-like II"/>
    <property type="match status" value="1"/>
</dbReference>
<dbReference type="PANTHER" id="PTHR42928:SF5">
    <property type="entry name" value="BLR1237 PROTEIN"/>
    <property type="match status" value="1"/>
</dbReference>
<keyword evidence="2" id="KW-0675">Receptor</keyword>
<evidence type="ECO:0000313" key="3">
    <source>
        <dbReference type="Proteomes" id="UP000189796"/>
    </source>
</evidence>
<dbReference type="PIRSF" id="PIRSF017082">
    <property type="entry name" value="YflP"/>
    <property type="match status" value="1"/>
</dbReference>
<comment type="similarity">
    <text evidence="1">Belongs to the UPF0065 (bug) family.</text>
</comment>
<dbReference type="PANTHER" id="PTHR42928">
    <property type="entry name" value="TRICARBOXYLATE-BINDING PROTEIN"/>
    <property type="match status" value="1"/>
</dbReference>
<proteinExistence type="inferred from homology"/>
<dbReference type="Pfam" id="PF03401">
    <property type="entry name" value="TctC"/>
    <property type="match status" value="1"/>
</dbReference>
<dbReference type="SUPFAM" id="SSF53850">
    <property type="entry name" value="Periplasmic binding protein-like II"/>
    <property type="match status" value="1"/>
</dbReference>
<name>A0A1M5WE44_9BRAD</name>
<dbReference type="InterPro" id="IPR005064">
    <property type="entry name" value="BUG"/>
</dbReference>
<dbReference type="AlphaFoldDB" id="A0A1M5WE44"/>
<evidence type="ECO:0000313" key="2">
    <source>
        <dbReference type="EMBL" id="SHH85766.1"/>
    </source>
</evidence>
<dbReference type="Proteomes" id="UP000189796">
    <property type="component" value="Chromosome I"/>
</dbReference>
<reference evidence="2 3" key="1">
    <citation type="submission" date="2016-11" db="EMBL/GenBank/DDBJ databases">
        <authorList>
            <person name="Jaros S."/>
            <person name="Januszkiewicz K."/>
            <person name="Wedrychowicz H."/>
        </authorList>
    </citation>
    <scope>NUCLEOTIDE SEQUENCE [LARGE SCALE GENOMIC DNA]</scope>
    <source>
        <strain evidence="2 3">GAS138</strain>
    </source>
</reference>
<evidence type="ECO:0000256" key="1">
    <source>
        <dbReference type="ARBA" id="ARBA00006987"/>
    </source>
</evidence>
<dbReference type="RefSeq" id="WP_172842721.1">
    <property type="nucleotide sequence ID" value="NZ_LT670817.1"/>
</dbReference>
<organism evidence="2 3">
    <name type="scientific">Bradyrhizobium erythrophlei</name>
    <dbReference type="NCBI Taxonomy" id="1437360"/>
    <lineage>
        <taxon>Bacteria</taxon>
        <taxon>Pseudomonadati</taxon>
        <taxon>Pseudomonadota</taxon>
        <taxon>Alphaproteobacteria</taxon>
        <taxon>Hyphomicrobiales</taxon>
        <taxon>Nitrobacteraceae</taxon>
        <taxon>Bradyrhizobium</taxon>
    </lineage>
</organism>
<dbReference type="EMBL" id="LT670817">
    <property type="protein sequence ID" value="SHH85766.1"/>
    <property type="molecule type" value="Genomic_DNA"/>
</dbReference>
<dbReference type="CDD" id="cd07012">
    <property type="entry name" value="PBP2_Bug_TTT"/>
    <property type="match status" value="1"/>
</dbReference>
<gene>
    <name evidence="2" type="ORF">SAMN05443248_6525</name>
</gene>
<dbReference type="InterPro" id="IPR042100">
    <property type="entry name" value="Bug_dom1"/>
</dbReference>
<protein>
    <submittedName>
        <fullName evidence="2">Tripartite-type tricarboxylate transporter, receptor component TctC</fullName>
    </submittedName>
</protein>
<dbReference type="Gene3D" id="3.40.190.150">
    <property type="entry name" value="Bordetella uptake gene, domain 1"/>
    <property type="match status" value="1"/>
</dbReference>
<accession>A0A1M5WE44</accession>